<dbReference type="Gene3D" id="2.60.120.260">
    <property type="entry name" value="Galactose-binding domain-like"/>
    <property type="match status" value="1"/>
</dbReference>
<evidence type="ECO:0000313" key="5">
    <source>
        <dbReference type="Proteomes" id="UP000838412"/>
    </source>
</evidence>
<keyword evidence="2" id="KW-0732">Signal</keyword>
<name>A0A8K0F141_BRALA</name>
<feature type="chain" id="PRO_5035444740" evidence="2">
    <location>
        <begin position="26"/>
        <end position="399"/>
    </location>
</feature>
<dbReference type="InterPro" id="IPR000421">
    <property type="entry name" value="FA58C"/>
</dbReference>
<dbReference type="Pfam" id="PF15711">
    <property type="entry name" value="ILEI"/>
    <property type="match status" value="1"/>
</dbReference>
<dbReference type="InterPro" id="IPR008979">
    <property type="entry name" value="Galactose-bd-like_sf"/>
</dbReference>
<evidence type="ECO:0000259" key="3">
    <source>
        <dbReference type="PROSITE" id="PS50022"/>
    </source>
</evidence>
<dbReference type="InterPro" id="IPR039477">
    <property type="entry name" value="ILEI/PANDER_dom"/>
</dbReference>
<organism evidence="4 5">
    <name type="scientific">Branchiostoma lanceolatum</name>
    <name type="common">Common lancelet</name>
    <name type="synonym">Amphioxus lanceolatum</name>
    <dbReference type="NCBI Taxonomy" id="7740"/>
    <lineage>
        <taxon>Eukaryota</taxon>
        <taxon>Metazoa</taxon>
        <taxon>Chordata</taxon>
        <taxon>Cephalochordata</taxon>
        <taxon>Leptocardii</taxon>
        <taxon>Amphioxiformes</taxon>
        <taxon>Branchiostomatidae</taxon>
        <taxon>Branchiostoma</taxon>
    </lineage>
</organism>
<dbReference type="AlphaFoldDB" id="A0A8K0F141"/>
<dbReference type="OrthoDB" id="9982419at2759"/>
<dbReference type="EMBL" id="OV696692">
    <property type="protein sequence ID" value="CAH1270083.1"/>
    <property type="molecule type" value="Genomic_DNA"/>
</dbReference>
<keyword evidence="5" id="KW-1185">Reference proteome</keyword>
<feature type="domain" description="F5/8 type C" evidence="3">
    <location>
        <begin position="204"/>
        <end position="356"/>
    </location>
</feature>
<reference evidence="4" key="1">
    <citation type="submission" date="2022-01" db="EMBL/GenBank/DDBJ databases">
        <authorList>
            <person name="Braso-Vives M."/>
        </authorList>
    </citation>
    <scope>NUCLEOTIDE SEQUENCE</scope>
</reference>
<dbReference type="PROSITE" id="PS50022">
    <property type="entry name" value="FA58C_3"/>
    <property type="match status" value="1"/>
</dbReference>
<sequence length="399" mass="44235">MAAGRLLTALAIIGVLALKLSRVEGAPAPAKIDPVVRLQQDVSKLFKRVTEQEAVSKTMIGRLNLIQTDLKDIRRYMSQTQSSSPDQGSPKSPPSMAHASILSACIDDKVYRKGKTVVSINGVEYTSRLGNVNLVTFNQSTGQVMGHMAFDTARGEGEDMRLYLDKIPADSVVLIAIRDVGVNRLPAATDHKLIENLQLRLTNSTKPAKEGWIEKDESWAIESSGNPHVYHGVTYDAAKVLDGRAGTMWNPGGEGRYYNNWNIVFDFGDYYQISSIRLRNYGDWTHDATKFGFDASPQGDPYEWQEVVFGELEDTRNIVQQQFGGFSATSRFWRLVIKETGNGYQPWLCEVDFFGYQTPMMSSFASIVKKGSKTSWTVVDSNIITDGATVIETVIPLLG</sequence>
<feature type="region of interest" description="Disordered" evidence="1">
    <location>
        <begin position="77"/>
        <end position="96"/>
    </location>
</feature>
<dbReference type="Proteomes" id="UP000838412">
    <property type="component" value="Chromosome 7"/>
</dbReference>
<evidence type="ECO:0000313" key="4">
    <source>
        <dbReference type="EMBL" id="CAH1270083.1"/>
    </source>
</evidence>
<proteinExistence type="predicted"/>
<feature type="compositionally biased region" description="Polar residues" evidence="1">
    <location>
        <begin position="77"/>
        <end position="90"/>
    </location>
</feature>
<feature type="signal peptide" evidence="2">
    <location>
        <begin position="1"/>
        <end position="25"/>
    </location>
</feature>
<dbReference type="SUPFAM" id="SSF49785">
    <property type="entry name" value="Galactose-binding domain-like"/>
    <property type="match status" value="1"/>
</dbReference>
<dbReference type="Pfam" id="PF00754">
    <property type="entry name" value="F5_F8_type_C"/>
    <property type="match status" value="1"/>
</dbReference>
<protein>
    <submittedName>
        <fullName evidence="4">Hypp4286 protein</fullName>
    </submittedName>
</protein>
<evidence type="ECO:0000256" key="2">
    <source>
        <dbReference type="SAM" id="SignalP"/>
    </source>
</evidence>
<accession>A0A8K0F141</accession>
<evidence type="ECO:0000256" key="1">
    <source>
        <dbReference type="SAM" id="MobiDB-lite"/>
    </source>
</evidence>
<gene>
    <name evidence="4" type="primary">Hypp4286</name>
    <name evidence="4" type="ORF">BLAG_LOCUS22506</name>
</gene>